<sequence>MLFYQYSSQGVHLVFNLSKVSKSGDGQIQCYFVSDMKLTGMWQNMCTQFQQVIYRDGFYTKSILLLKFSAILYLIQYHPKDSYKDNFRGQQCQFKCRTNLGCLRRLFRVTILEDEV</sequence>
<dbReference type="Proteomes" id="UP001642409">
    <property type="component" value="Unassembled WGS sequence"/>
</dbReference>
<accession>A0ABP1JHQ7</accession>
<proteinExistence type="predicted"/>
<dbReference type="EMBL" id="CAXDID020000141">
    <property type="protein sequence ID" value="CAL6039135.1"/>
    <property type="molecule type" value="Genomic_DNA"/>
</dbReference>
<evidence type="ECO:0000313" key="2">
    <source>
        <dbReference type="Proteomes" id="UP001642409"/>
    </source>
</evidence>
<evidence type="ECO:0000313" key="1">
    <source>
        <dbReference type="EMBL" id="CAL6039135.1"/>
    </source>
</evidence>
<protein>
    <submittedName>
        <fullName evidence="1">Hypothetical_protein</fullName>
    </submittedName>
</protein>
<keyword evidence="2" id="KW-1185">Reference proteome</keyword>
<reference evidence="1 2" key="1">
    <citation type="submission" date="2024-07" db="EMBL/GenBank/DDBJ databases">
        <authorList>
            <person name="Akdeniz Z."/>
        </authorList>
    </citation>
    <scope>NUCLEOTIDE SEQUENCE [LARGE SCALE GENOMIC DNA]</scope>
</reference>
<gene>
    <name evidence="1" type="ORF">HINF_LOCUS37710</name>
</gene>
<organism evidence="1 2">
    <name type="scientific">Hexamita inflata</name>
    <dbReference type="NCBI Taxonomy" id="28002"/>
    <lineage>
        <taxon>Eukaryota</taxon>
        <taxon>Metamonada</taxon>
        <taxon>Diplomonadida</taxon>
        <taxon>Hexamitidae</taxon>
        <taxon>Hexamitinae</taxon>
        <taxon>Hexamita</taxon>
    </lineage>
</organism>
<comment type="caution">
    <text evidence="1">The sequence shown here is derived from an EMBL/GenBank/DDBJ whole genome shotgun (WGS) entry which is preliminary data.</text>
</comment>
<name>A0ABP1JHQ7_9EUKA</name>